<dbReference type="VEuPathDB" id="MicrosporidiaDB:A0H76_251"/>
<proteinExistence type="predicted"/>
<dbReference type="EMBL" id="LTAI01000990">
    <property type="protein sequence ID" value="ORD97969.1"/>
    <property type="molecule type" value="Genomic_DNA"/>
</dbReference>
<dbReference type="SUPFAM" id="SSF50249">
    <property type="entry name" value="Nucleic acid-binding proteins"/>
    <property type="match status" value="1"/>
</dbReference>
<evidence type="ECO:0000256" key="3">
    <source>
        <dbReference type="ARBA" id="ARBA00022884"/>
    </source>
</evidence>
<dbReference type="InterPro" id="IPR012340">
    <property type="entry name" value="NA-bd_OB-fold"/>
</dbReference>
<dbReference type="VEuPathDB" id="MicrosporidiaDB:HERIO_1256"/>
<dbReference type="Gene3D" id="2.40.50.140">
    <property type="entry name" value="Nucleic acid-binding proteins"/>
    <property type="match status" value="1"/>
</dbReference>
<dbReference type="Pfam" id="PF14382">
    <property type="entry name" value="ECR1_N"/>
    <property type="match status" value="1"/>
</dbReference>
<dbReference type="CDD" id="cd05789">
    <property type="entry name" value="S1_Rrp4"/>
    <property type="match status" value="1"/>
</dbReference>
<evidence type="ECO:0000256" key="2">
    <source>
        <dbReference type="ARBA" id="ARBA00022835"/>
    </source>
</evidence>
<comment type="subcellular location">
    <subcellularLocation>
        <location evidence="1">Nucleus</location>
    </subcellularLocation>
</comment>
<dbReference type="InterPro" id="IPR048565">
    <property type="entry name" value="S1_RRP4"/>
</dbReference>
<dbReference type="Gene3D" id="2.40.50.100">
    <property type="match status" value="1"/>
</dbReference>
<dbReference type="GO" id="GO:0000467">
    <property type="term" value="P:exonucleolytic trimming to generate mature 3'-end of 5.8S rRNA from tricistronic rRNA transcript (SSU-rRNA, 5.8S rRNA, LSU-rRNA)"/>
    <property type="evidence" value="ECO:0007669"/>
    <property type="project" value="TreeGrafter"/>
</dbReference>
<evidence type="ECO:0000256" key="1">
    <source>
        <dbReference type="ARBA" id="ARBA00004123"/>
    </source>
</evidence>
<comment type="caution">
    <text evidence="6">The sequence shown here is derived from an EMBL/GenBank/DDBJ whole genome shotgun (WGS) entry which is preliminary data.</text>
</comment>
<keyword evidence="2" id="KW-0271">Exosome</keyword>
<evidence type="ECO:0000313" key="7">
    <source>
        <dbReference type="Proteomes" id="UP000192501"/>
    </source>
</evidence>
<dbReference type="PANTHER" id="PTHR21321">
    <property type="entry name" value="PNAS-3 RELATED"/>
    <property type="match status" value="1"/>
</dbReference>
<keyword evidence="3" id="KW-0694">RNA-binding</keyword>
<feature type="domain" description="RRP4 S1" evidence="5">
    <location>
        <begin position="63"/>
        <end position="135"/>
    </location>
</feature>
<dbReference type="GO" id="GO:0000177">
    <property type="term" value="C:cytoplasmic exosome (RNase complex)"/>
    <property type="evidence" value="ECO:0007669"/>
    <property type="project" value="TreeGrafter"/>
</dbReference>
<dbReference type="Pfam" id="PF21266">
    <property type="entry name" value="S1_RRP4"/>
    <property type="match status" value="1"/>
</dbReference>
<dbReference type="AlphaFoldDB" id="A0A1X0QDT3"/>
<dbReference type="GO" id="GO:0034475">
    <property type="term" value="P:U4 snRNA 3'-end processing"/>
    <property type="evidence" value="ECO:0007669"/>
    <property type="project" value="TreeGrafter"/>
</dbReference>
<dbReference type="SUPFAM" id="SSF110324">
    <property type="entry name" value="Ribosomal L27 protein-like"/>
    <property type="match status" value="1"/>
</dbReference>
<dbReference type="InterPro" id="IPR036612">
    <property type="entry name" value="KH_dom_type_1_sf"/>
</dbReference>
<dbReference type="SUPFAM" id="SSF54791">
    <property type="entry name" value="Eukaryotic type KH-domain (KH-domain type I)"/>
    <property type="match status" value="1"/>
</dbReference>
<evidence type="ECO:0000259" key="4">
    <source>
        <dbReference type="Pfam" id="PF14382"/>
    </source>
</evidence>
<dbReference type="GO" id="GO:0071051">
    <property type="term" value="P:poly(A)-dependent snoRNA 3'-end processing"/>
    <property type="evidence" value="ECO:0007669"/>
    <property type="project" value="TreeGrafter"/>
</dbReference>
<dbReference type="Proteomes" id="UP000192501">
    <property type="component" value="Unassembled WGS sequence"/>
</dbReference>
<evidence type="ECO:0000259" key="5">
    <source>
        <dbReference type="Pfam" id="PF21266"/>
    </source>
</evidence>
<protein>
    <submittedName>
        <fullName evidence="6">EXOS2</fullName>
    </submittedName>
</protein>
<dbReference type="GO" id="GO:0071038">
    <property type="term" value="P:TRAMP-dependent tRNA surveillance pathway"/>
    <property type="evidence" value="ECO:0007669"/>
    <property type="project" value="TreeGrafter"/>
</dbReference>
<evidence type="ECO:0000313" key="6">
    <source>
        <dbReference type="EMBL" id="ORD97969.1"/>
    </source>
</evidence>
<organism evidence="6 7">
    <name type="scientific">Hepatospora eriocheir</name>
    <dbReference type="NCBI Taxonomy" id="1081669"/>
    <lineage>
        <taxon>Eukaryota</taxon>
        <taxon>Fungi</taxon>
        <taxon>Fungi incertae sedis</taxon>
        <taxon>Microsporidia</taxon>
        <taxon>Hepatosporidae</taxon>
        <taxon>Hepatospora</taxon>
    </lineage>
</organism>
<feature type="domain" description="Exosome complex component N-terminal" evidence="4">
    <location>
        <begin position="13"/>
        <end position="48"/>
    </location>
</feature>
<dbReference type="GO" id="GO:0071035">
    <property type="term" value="P:nuclear polyadenylation-dependent rRNA catabolic process"/>
    <property type="evidence" value="ECO:0007669"/>
    <property type="project" value="TreeGrafter"/>
</dbReference>
<dbReference type="InterPro" id="IPR025721">
    <property type="entry name" value="Exosome_cplx_N_dom"/>
</dbReference>
<sequence>MNEKSRNDNKSKIYFPGDEICENTGYIRGHGTNLRKGKIVSCYYGTLNQINKLITVKPNHFVRHKCEIGDIIIGRVKEIYNRKWKIEGNCSSDTTIALGAVNLPGVTQRRRIEADEMEMRNIFTINDLVVSEVQKVAKNGNTSLHTRSDKYGKLTNGLLITIPIEKFKSSEIKFVNTEKISVIIGNNGFIWISGDIDTIIEVRSIITNKLNKINDLINVYEIIQSIK</sequence>
<reference evidence="6 7" key="1">
    <citation type="journal article" date="2017" name="Environ. Microbiol.">
        <title>Decay of the glycolytic pathway and adaptation to intranuclear parasitism within Enterocytozoonidae microsporidia.</title>
        <authorList>
            <person name="Wiredu Boakye D."/>
            <person name="Jaroenlak P."/>
            <person name="Prachumwat A."/>
            <person name="Williams T.A."/>
            <person name="Bateman K.S."/>
            <person name="Itsathitphaisarn O."/>
            <person name="Sritunyalucksana K."/>
            <person name="Paszkiewicz K.H."/>
            <person name="Moore K.A."/>
            <person name="Stentiford G.D."/>
            <person name="Williams B.A."/>
        </authorList>
    </citation>
    <scope>NUCLEOTIDE SEQUENCE [LARGE SCALE GENOMIC DNA]</scope>
    <source>
        <strain evidence="7">canceri</strain>
    </source>
</reference>
<dbReference type="GO" id="GO:0000176">
    <property type="term" value="C:nuclear exosome (RNase complex)"/>
    <property type="evidence" value="ECO:0007669"/>
    <property type="project" value="TreeGrafter"/>
</dbReference>
<dbReference type="PANTHER" id="PTHR21321:SF4">
    <property type="entry name" value="EXOSOME COMPLEX COMPONENT RRP4"/>
    <property type="match status" value="1"/>
</dbReference>
<gene>
    <name evidence="6" type="primary">EXOS2</name>
    <name evidence="6" type="ORF">A0H76_251</name>
</gene>
<name>A0A1X0QDT3_9MICR</name>
<dbReference type="InterPro" id="IPR026699">
    <property type="entry name" value="Exosome_RNA_bind1/RRP40/RRP4"/>
</dbReference>
<dbReference type="GO" id="GO:0003723">
    <property type="term" value="F:RNA binding"/>
    <property type="evidence" value="ECO:0007669"/>
    <property type="project" value="UniProtKB-KW"/>
</dbReference>
<accession>A0A1X0QDT3</accession>
<dbReference type="GO" id="GO:0071034">
    <property type="term" value="P:CUT catabolic process"/>
    <property type="evidence" value="ECO:0007669"/>
    <property type="project" value="TreeGrafter"/>
</dbReference>